<dbReference type="GO" id="GO:0006536">
    <property type="term" value="P:glutamate metabolic process"/>
    <property type="evidence" value="ECO:0007669"/>
    <property type="project" value="TreeGrafter"/>
</dbReference>
<comment type="similarity">
    <text evidence="1 3">Belongs to the D-glutamate cyclase family.</text>
</comment>
<dbReference type="PANTHER" id="PTHR32022">
    <property type="entry name" value="D-GLUTAMATE CYCLASE, MITOCHONDRIAL"/>
    <property type="match status" value="1"/>
</dbReference>
<dbReference type="HAMAP" id="MF_01830">
    <property type="entry name" value="Hydro_lyase"/>
    <property type="match status" value="1"/>
</dbReference>
<dbReference type="InterPro" id="IPR038021">
    <property type="entry name" value="Putative_hydro-lyase"/>
</dbReference>
<dbReference type="RefSeq" id="WP_154405159.1">
    <property type="nucleotide sequence ID" value="NZ_VUNR01000001.1"/>
</dbReference>
<dbReference type="InterPro" id="IPR016938">
    <property type="entry name" value="UPF0317"/>
</dbReference>
<evidence type="ECO:0000313" key="5">
    <source>
        <dbReference type="Proteomes" id="UP000433181"/>
    </source>
</evidence>
<dbReference type="EMBL" id="VUNR01000001">
    <property type="protein sequence ID" value="MSU07548.1"/>
    <property type="molecule type" value="Genomic_DNA"/>
</dbReference>
<dbReference type="SUPFAM" id="SSF160920">
    <property type="entry name" value="PSTPO5379-like"/>
    <property type="match status" value="1"/>
</dbReference>
<dbReference type="GeneID" id="96777457"/>
<dbReference type="FunFam" id="3.30.2040.10:FF:000001">
    <property type="entry name" value="D-glutamate cyclase, mitochondrial"/>
    <property type="match status" value="1"/>
</dbReference>
<sequence length="268" mass="29719">MADYSNARPEDVWLKIRSGEITGQTSGMCNGYAQANLVIMPEKYAGDFEQFARQNPKPCPLLEVMHGSRYVQDMGKGADILTDIPKYRIFENGVLVKEVTDATPYWQDDMAVFLIGCSFSFEEALMEAGIDVRHISMGRNVPMFRTKVMTEPAGPFKGELVVSMRPMTPEDAGRANEITGRFPNVHGAPVNIGEPEKLGITDLMKPDYGDPVDILPGEIPVFWGCGVTPQSVIEHAKLPLVITHAPGHMFITNMKNDAVNDFLEQKKK</sequence>
<dbReference type="PIRSF" id="PIRSF029755">
    <property type="entry name" value="UCP029755"/>
    <property type="match status" value="1"/>
</dbReference>
<gene>
    <name evidence="4" type="ORF">FYJ84_00855</name>
</gene>
<evidence type="ECO:0000256" key="2">
    <source>
        <dbReference type="ARBA" id="ARBA00023239"/>
    </source>
</evidence>
<dbReference type="EC" id="4.2.1.-" evidence="3"/>
<reference evidence="4 5" key="1">
    <citation type="submission" date="2019-08" db="EMBL/GenBank/DDBJ databases">
        <title>In-depth cultivation of the pig gut microbiome towards novel bacterial diversity and tailored functional studies.</title>
        <authorList>
            <person name="Wylensek D."/>
            <person name="Hitch T.C.A."/>
            <person name="Clavel T."/>
        </authorList>
    </citation>
    <scope>NUCLEOTIDE SEQUENCE [LARGE SCALE GENOMIC DNA]</scope>
    <source>
        <strain evidence="4 5">WCA-693-APC-5D-A</strain>
    </source>
</reference>
<dbReference type="NCBIfam" id="NF003969">
    <property type="entry name" value="PRK05463.1"/>
    <property type="match status" value="1"/>
</dbReference>
<keyword evidence="5" id="KW-1185">Reference proteome</keyword>
<organism evidence="4 5">
    <name type="scientific">Anaerovibrio slackiae</name>
    <dbReference type="NCBI Taxonomy" id="2652309"/>
    <lineage>
        <taxon>Bacteria</taxon>
        <taxon>Bacillati</taxon>
        <taxon>Bacillota</taxon>
        <taxon>Negativicutes</taxon>
        <taxon>Selenomonadales</taxon>
        <taxon>Selenomonadaceae</taxon>
        <taxon>Anaerovibrio</taxon>
    </lineage>
</organism>
<proteinExistence type="inferred from homology"/>
<dbReference type="GO" id="GO:0047820">
    <property type="term" value="F:D-glutamate cyclase activity"/>
    <property type="evidence" value="ECO:0007669"/>
    <property type="project" value="TreeGrafter"/>
</dbReference>
<evidence type="ECO:0000256" key="3">
    <source>
        <dbReference type="HAMAP-Rule" id="MF_01830"/>
    </source>
</evidence>
<protein>
    <recommendedName>
        <fullName evidence="3">Putative hydro-lyase FYJ84_00855</fullName>
        <ecNumber evidence="3">4.2.1.-</ecNumber>
    </recommendedName>
</protein>
<dbReference type="Gene3D" id="3.30.2040.10">
    <property type="entry name" value="PSTPO5379-like domain"/>
    <property type="match status" value="1"/>
</dbReference>
<dbReference type="Pfam" id="PF07286">
    <property type="entry name" value="D-Glu_cyclase"/>
    <property type="match status" value="1"/>
</dbReference>
<comment type="caution">
    <text evidence="4">The sequence shown here is derived from an EMBL/GenBank/DDBJ whole genome shotgun (WGS) entry which is preliminary data.</text>
</comment>
<accession>A0A6I2U7R2</accession>
<dbReference type="PANTHER" id="PTHR32022:SF10">
    <property type="entry name" value="D-GLUTAMATE CYCLASE, MITOCHONDRIAL"/>
    <property type="match status" value="1"/>
</dbReference>
<dbReference type="Gene3D" id="3.40.1640.10">
    <property type="entry name" value="PSTPO5379-like"/>
    <property type="match status" value="1"/>
</dbReference>
<dbReference type="Proteomes" id="UP000433181">
    <property type="component" value="Unassembled WGS sequence"/>
</dbReference>
<name>A0A6I2U7R2_9FIRM</name>
<dbReference type="AlphaFoldDB" id="A0A6I2U7R2"/>
<evidence type="ECO:0000256" key="1">
    <source>
        <dbReference type="ARBA" id="ARBA00007896"/>
    </source>
</evidence>
<dbReference type="InterPro" id="IPR009906">
    <property type="entry name" value="D-Glu_cyclase"/>
</dbReference>
<keyword evidence="2 3" id="KW-0456">Lyase</keyword>
<evidence type="ECO:0000313" key="4">
    <source>
        <dbReference type="EMBL" id="MSU07548.1"/>
    </source>
</evidence>